<evidence type="ECO:0000256" key="6">
    <source>
        <dbReference type="SAM" id="Phobius"/>
    </source>
</evidence>
<dbReference type="PANTHER" id="PTHR34857">
    <property type="entry name" value="SLL0384 PROTEIN"/>
    <property type="match status" value="1"/>
</dbReference>
<evidence type="ECO:0000256" key="2">
    <source>
        <dbReference type="ARBA" id="ARBA00022475"/>
    </source>
</evidence>
<dbReference type="AlphaFoldDB" id="A0ABD6D8H9"/>
<keyword evidence="3 6" id="KW-0812">Transmembrane</keyword>
<keyword evidence="5 6" id="KW-0472">Membrane</keyword>
<keyword evidence="8" id="KW-1185">Reference proteome</keyword>
<evidence type="ECO:0000313" key="8">
    <source>
        <dbReference type="Proteomes" id="UP001597052"/>
    </source>
</evidence>
<evidence type="ECO:0000256" key="5">
    <source>
        <dbReference type="ARBA" id="ARBA00023136"/>
    </source>
</evidence>
<evidence type="ECO:0000256" key="4">
    <source>
        <dbReference type="ARBA" id="ARBA00022989"/>
    </source>
</evidence>
<dbReference type="EMBL" id="JBHUDM010000003">
    <property type="protein sequence ID" value="MFD1642600.1"/>
    <property type="molecule type" value="Genomic_DNA"/>
</dbReference>
<dbReference type="Pfam" id="PF02361">
    <property type="entry name" value="CbiQ"/>
    <property type="match status" value="1"/>
</dbReference>
<evidence type="ECO:0000313" key="7">
    <source>
        <dbReference type="EMBL" id="MFD1642600.1"/>
    </source>
</evidence>
<proteinExistence type="predicted"/>
<keyword evidence="2" id="KW-1003">Cell membrane</keyword>
<dbReference type="InterPro" id="IPR003339">
    <property type="entry name" value="ABC/ECF_trnsptr_transmembrane"/>
</dbReference>
<gene>
    <name evidence="7" type="ORF">ACFSBW_12025</name>
</gene>
<evidence type="ECO:0000256" key="3">
    <source>
        <dbReference type="ARBA" id="ARBA00022692"/>
    </source>
</evidence>
<dbReference type="InterPro" id="IPR051611">
    <property type="entry name" value="ECF_transporter_component"/>
</dbReference>
<organism evidence="7 8">
    <name type="scientific">Halohasta litorea</name>
    <dbReference type="NCBI Taxonomy" id="869891"/>
    <lineage>
        <taxon>Archaea</taxon>
        <taxon>Methanobacteriati</taxon>
        <taxon>Methanobacteriota</taxon>
        <taxon>Stenosarchaea group</taxon>
        <taxon>Halobacteria</taxon>
        <taxon>Halobacteriales</taxon>
        <taxon>Haloferacaceae</taxon>
        <taxon>Halohasta</taxon>
    </lineage>
</organism>
<dbReference type="GO" id="GO:0005886">
    <property type="term" value="C:plasma membrane"/>
    <property type="evidence" value="ECO:0007669"/>
    <property type="project" value="UniProtKB-ARBA"/>
</dbReference>
<dbReference type="CDD" id="cd16914">
    <property type="entry name" value="EcfT"/>
    <property type="match status" value="1"/>
</dbReference>
<keyword evidence="4 6" id="KW-1133">Transmembrane helix</keyword>
<comment type="subcellular location">
    <subcellularLocation>
        <location evidence="1">Membrane</location>
        <topology evidence="1">Multi-pass membrane protein</topology>
    </subcellularLocation>
</comment>
<comment type="caution">
    <text evidence="7">The sequence shown here is derived from an EMBL/GenBank/DDBJ whole genome shotgun (WGS) entry which is preliminary data.</text>
</comment>
<protein>
    <submittedName>
        <fullName evidence="7">Energy-coupling factor transporter transmembrane component T family protein</fullName>
    </submittedName>
</protein>
<feature type="transmembrane region" description="Helical" evidence="6">
    <location>
        <begin position="62"/>
        <end position="87"/>
    </location>
</feature>
<dbReference type="PANTHER" id="PTHR34857:SF2">
    <property type="entry name" value="SLL0384 PROTEIN"/>
    <property type="match status" value="1"/>
</dbReference>
<dbReference type="Proteomes" id="UP001597052">
    <property type="component" value="Unassembled WGS sequence"/>
</dbReference>
<reference evidence="7 8" key="1">
    <citation type="journal article" date="2019" name="Int. J. Syst. Evol. Microbiol.">
        <title>The Global Catalogue of Microorganisms (GCM) 10K type strain sequencing project: providing services to taxonomists for standard genome sequencing and annotation.</title>
        <authorList>
            <consortium name="The Broad Institute Genomics Platform"/>
            <consortium name="The Broad Institute Genome Sequencing Center for Infectious Disease"/>
            <person name="Wu L."/>
            <person name="Ma J."/>
        </authorList>
    </citation>
    <scope>NUCLEOTIDE SEQUENCE [LARGE SCALE GENOMIC DNA]</scope>
    <source>
        <strain evidence="7 8">CGMCC 1.10593</strain>
    </source>
</reference>
<feature type="transmembrane region" description="Helical" evidence="6">
    <location>
        <begin position="20"/>
        <end position="50"/>
    </location>
</feature>
<sequence length="243" mass="25972">MLHYQPGDSLAHRLDPRTKLLFQIAFATVAFAYTTPRGLLAVGVLGGLALAGADTNPLRVLWAYRFVLPFLLAAPLVAMLTLGSPWLVPSEGVGPALASVRNLVVVVVCGGYVRTTSIADSRAAIQRTVPGRPGQFLGLGIELVARFLPVLQRDLLAILDAEAARLGTDRPLRERIATVATAGLNRAFRRADRLSMAMQARCLSWNPTLPPLRFGWIDGPVVGLSVLLLTAAVVRLAGLSPLL</sequence>
<evidence type="ECO:0000256" key="1">
    <source>
        <dbReference type="ARBA" id="ARBA00004141"/>
    </source>
</evidence>
<dbReference type="RefSeq" id="WP_256395999.1">
    <property type="nucleotide sequence ID" value="NZ_JANHDJ010000003.1"/>
</dbReference>
<name>A0ABD6D8H9_9EURY</name>
<accession>A0ABD6D8H9</accession>